<dbReference type="Pfam" id="PF02540">
    <property type="entry name" value="NAD_synthase"/>
    <property type="match status" value="1"/>
</dbReference>
<dbReference type="PROSITE" id="PS00920">
    <property type="entry name" value="NITRIL_CHT_1"/>
    <property type="match status" value="1"/>
</dbReference>
<sequence>MKIALAQLNYHVGNFQSNTEKIIKAINNAQNDGCDLIVFSELAVCGYPPLDLLEREEFIEQCLLQVDIIATECKSIMAIVGCPSINPEPMGKKLFNSAFVLAEGKVQSVHHKTLLPNYDVFDEYRYFQPNSEFSLVELKGKKLAITICEDLWDEQPVFNSFAKSKLYKKSPMKELKQLNPDLVINIAASPFSYNQGQIRQQIISQKAAKNNIPFFYVNQIGANTELVFDGSSLAVNCKGEIIKQLNSFKEDIQYCELSHMDSSPTIHAKPREKLSLIHDALVLGVKDYFNKMGFTKATLGLSGGIDSAVTVVVAARALGPENVRVLLLPSKYSSDHSIKDAEDLANNLGIQYDIVPIKGIVDGFDNTLAPLFKGLDADVTEENIQARIRGTLLMALSNKFGHILLNTSNKSEAAVGYGTLYGDMNGGLSVLGDVYKTDVFALARYINKDEEIIPVNTIVKPPSAELRPDQKDSDSLPDYDLLDQVLFNYIEKNEHPQKIIDAGFDAAVVNKAVRLVNMNEYKRFQTAPIIRVSSKAFGLGRRIPLVSKF</sequence>
<dbReference type="Pfam" id="PF00795">
    <property type="entry name" value="CN_hydrolase"/>
    <property type="match status" value="1"/>
</dbReference>
<keyword evidence="5 7" id="KW-0067">ATP-binding</keyword>
<dbReference type="PANTHER" id="PTHR23090">
    <property type="entry name" value="NH 3 /GLUTAMINE-DEPENDENT NAD + SYNTHETASE"/>
    <property type="match status" value="1"/>
</dbReference>
<dbReference type="GO" id="GO:0005524">
    <property type="term" value="F:ATP binding"/>
    <property type="evidence" value="ECO:0007669"/>
    <property type="project" value="UniProtKB-UniRule"/>
</dbReference>
<evidence type="ECO:0000256" key="3">
    <source>
        <dbReference type="ARBA" id="ARBA00022598"/>
    </source>
</evidence>
<dbReference type="HAMAP" id="MF_02090">
    <property type="entry name" value="NadE_glutamine_dep"/>
    <property type="match status" value="1"/>
</dbReference>
<dbReference type="EMBL" id="JAPDPI010000001">
    <property type="protein sequence ID" value="MCW3804062.1"/>
    <property type="molecule type" value="Genomic_DNA"/>
</dbReference>
<feature type="active site" description="Proton acceptor; for glutaminase activity" evidence="7">
    <location>
        <position position="41"/>
    </location>
</feature>
<dbReference type="GO" id="GO:0000257">
    <property type="term" value="F:nitrilase activity"/>
    <property type="evidence" value="ECO:0007669"/>
    <property type="project" value="UniProtKB-ARBA"/>
</dbReference>
<comment type="caution">
    <text evidence="7">Lacks conserved residue(s) required for the propagation of feature annotation.</text>
</comment>
<evidence type="ECO:0000256" key="9">
    <source>
        <dbReference type="PROSITE-ProRule" id="PRU10139"/>
    </source>
</evidence>
<dbReference type="PROSITE" id="PS50263">
    <property type="entry name" value="CN_HYDROLASE"/>
    <property type="match status" value="1"/>
</dbReference>
<accession>A0AAE3MBH3</accession>
<dbReference type="InterPro" id="IPR003010">
    <property type="entry name" value="C-N_Hydrolase"/>
</dbReference>
<dbReference type="GO" id="GO:0004359">
    <property type="term" value="F:glutaminase activity"/>
    <property type="evidence" value="ECO:0007669"/>
    <property type="project" value="InterPro"/>
</dbReference>
<evidence type="ECO:0000256" key="2">
    <source>
        <dbReference type="ARBA" id="ARBA00007145"/>
    </source>
</evidence>
<dbReference type="InterPro" id="IPR022310">
    <property type="entry name" value="NAD/GMP_synthase"/>
</dbReference>
<feature type="binding site" evidence="7">
    <location>
        <position position="383"/>
    </location>
    <ligand>
        <name>deamido-NAD(+)</name>
        <dbReference type="ChEBI" id="CHEBI:58437"/>
        <note>ligand shared between two neighboring subunits</note>
    </ligand>
</feature>
<dbReference type="NCBIfam" id="TIGR00552">
    <property type="entry name" value="nadE"/>
    <property type="match status" value="1"/>
</dbReference>
<feature type="domain" description="CN hydrolase" evidence="11">
    <location>
        <begin position="1"/>
        <end position="259"/>
    </location>
</feature>
<dbReference type="PIRSF" id="PIRSF006630">
    <property type="entry name" value="NADS_GAT"/>
    <property type="match status" value="1"/>
</dbReference>
<feature type="binding site" evidence="7">
    <location>
        <position position="522"/>
    </location>
    <ligand>
        <name>deamido-NAD(+)</name>
        <dbReference type="ChEBI" id="CHEBI:58437"/>
        <note>ligand shared between two neighboring subunits</note>
    </ligand>
</feature>
<dbReference type="InterPro" id="IPR000132">
    <property type="entry name" value="Nitrilase/CN_hydratase_CS"/>
</dbReference>
<keyword evidence="6 7" id="KW-0520">NAD</keyword>
<feature type="binding site" evidence="7">
    <location>
        <begin position="300"/>
        <end position="307"/>
    </location>
    <ligand>
        <name>ATP</name>
        <dbReference type="ChEBI" id="CHEBI:30616"/>
    </ligand>
</feature>
<feature type="binding site" evidence="7">
    <location>
        <position position="412"/>
    </location>
    <ligand>
        <name>deamido-NAD(+)</name>
        <dbReference type="ChEBI" id="CHEBI:58437"/>
        <note>ligand shared between two neighboring subunits</note>
    </ligand>
</feature>
<feature type="active site" description="Nucleophile; for glutaminase activity" evidence="7">
    <location>
        <position position="148"/>
    </location>
</feature>
<dbReference type="GO" id="GO:0008795">
    <property type="term" value="F:NAD+ synthase activity"/>
    <property type="evidence" value="ECO:0007669"/>
    <property type="project" value="UniProtKB-UniRule"/>
</dbReference>
<keyword evidence="4 7" id="KW-0547">Nucleotide-binding</keyword>
<gene>
    <name evidence="7" type="primary">nadE</name>
    <name evidence="12" type="ORF">OM074_00405</name>
</gene>
<evidence type="ECO:0000256" key="4">
    <source>
        <dbReference type="ARBA" id="ARBA00022741"/>
    </source>
</evidence>
<dbReference type="CDD" id="cd07570">
    <property type="entry name" value="GAT_Gln-NAD-synth"/>
    <property type="match status" value="1"/>
</dbReference>
<dbReference type="EC" id="6.3.5.1" evidence="7 8"/>
<comment type="caution">
    <text evidence="12">The sequence shown here is derived from an EMBL/GenBank/DDBJ whole genome shotgun (WGS) entry which is preliminary data.</text>
</comment>
<dbReference type="FunFam" id="3.40.50.620:FF:000106">
    <property type="entry name" value="Glutamine-dependent NAD(+) synthetase"/>
    <property type="match status" value="1"/>
</dbReference>
<dbReference type="InterPro" id="IPR014729">
    <property type="entry name" value="Rossmann-like_a/b/a_fold"/>
</dbReference>
<dbReference type="InterPro" id="IPR036526">
    <property type="entry name" value="C-N_Hydrolase_sf"/>
</dbReference>
<reference evidence="12" key="1">
    <citation type="submission" date="2022-10" db="EMBL/GenBank/DDBJ databases">
        <authorList>
            <person name="Yu W.X."/>
        </authorList>
    </citation>
    <scope>NUCLEOTIDE SEQUENCE</scope>
    <source>
        <strain evidence="12">D04</strain>
    </source>
</reference>
<organism evidence="12 13">
    <name type="scientific">Plebeiibacterium marinum</name>
    <dbReference type="NCBI Taxonomy" id="2992111"/>
    <lineage>
        <taxon>Bacteria</taxon>
        <taxon>Pseudomonadati</taxon>
        <taxon>Bacteroidota</taxon>
        <taxon>Bacteroidia</taxon>
        <taxon>Marinilabiliales</taxon>
        <taxon>Marinilabiliaceae</taxon>
        <taxon>Plebeiibacterium</taxon>
    </lineage>
</organism>
<dbReference type="InterPro" id="IPR003694">
    <property type="entry name" value="NAD_synthase"/>
</dbReference>
<name>A0AAE3MBH3_9BACT</name>
<dbReference type="Proteomes" id="UP001207408">
    <property type="component" value="Unassembled WGS sequence"/>
</dbReference>
<feature type="active site" description="For glutaminase activity" evidence="7">
    <location>
        <position position="112"/>
    </location>
</feature>
<evidence type="ECO:0000256" key="5">
    <source>
        <dbReference type="ARBA" id="ARBA00022840"/>
    </source>
</evidence>
<dbReference type="Gene3D" id="3.40.50.620">
    <property type="entry name" value="HUPs"/>
    <property type="match status" value="1"/>
</dbReference>
<dbReference type="Gene3D" id="3.60.110.10">
    <property type="entry name" value="Carbon-nitrogen hydrolase"/>
    <property type="match status" value="1"/>
</dbReference>
<dbReference type="GO" id="GO:0003952">
    <property type="term" value="F:NAD+ synthase (glutamine-hydrolyzing) activity"/>
    <property type="evidence" value="ECO:0007669"/>
    <property type="project" value="UniProtKB-UniRule"/>
</dbReference>
<protein>
    <recommendedName>
        <fullName evidence="7 8">Glutamine-dependent NAD(+) synthetase</fullName>
        <ecNumber evidence="7 8">6.3.5.1</ecNumber>
    </recommendedName>
    <alternativeName>
        <fullName evidence="7 8">NAD(+) synthase [glutamine-hydrolyzing]</fullName>
    </alternativeName>
</protein>
<evidence type="ECO:0000259" key="11">
    <source>
        <dbReference type="PROSITE" id="PS50263"/>
    </source>
</evidence>
<feature type="active site" description="Proton acceptor" evidence="9">
    <location>
        <position position="41"/>
    </location>
</feature>
<dbReference type="PANTHER" id="PTHR23090:SF9">
    <property type="entry name" value="GLUTAMINE-DEPENDENT NAD(+) SYNTHETASE"/>
    <property type="match status" value="1"/>
</dbReference>
<dbReference type="CDD" id="cd00553">
    <property type="entry name" value="NAD_synthase"/>
    <property type="match status" value="1"/>
</dbReference>
<dbReference type="GO" id="GO:0005737">
    <property type="term" value="C:cytoplasm"/>
    <property type="evidence" value="ECO:0007669"/>
    <property type="project" value="InterPro"/>
</dbReference>
<dbReference type="GO" id="GO:0009435">
    <property type="term" value="P:NAD+ biosynthetic process"/>
    <property type="evidence" value="ECO:0007669"/>
    <property type="project" value="UniProtKB-UniRule"/>
</dbReference>
<evidence type="ECO:0000313" key="13">
    <source>
        <dbReference type="Proteomes" id="UP001207408"/>
    </source>
</evidence>
<comment type="similarity">
    <text evidence="2 7 8">In the C-terminal section; belongs to the NAD synthetase family.</text>
</comment>
<dbReference type="RefSeq" id="WP_301197285.1">
    <property type="nucleotide sequence ID" value="NZ_JAPDPI010000001.1"/>
</dbReference>
<feature type="binding site" evidence="7">
    <location>
        <position position="118"/>
    </location>
    <ligand>
        <name>L-glutamine</name>
        <dbReference type="ChEBI" id="CHEBI:58359"/>
    </ligand>
</feature>
<comment type="pathway">
    <text evidence="1 7 8">Cofactor biosynthesis; NAD(+) biosynthesis; NAD(+) from deamido-NAD(+) (L-Gln route): step 1/1.</text>
</comment>
<evidence type="ECO:0000256" key="8">
    <source>
        <dbReference type="PIRNR" id="PIRNR006630"/>
    </source>
</evidence>
<dbReference type="SUPFAM" id="SSF52402">
    <property type="entry name" value="Adenine nucleotide alpha hydrolases-like"/>
    <property type="match status" value="1"/>
</dbReference>
<evidence type="ECO:0000256" key="7">
    <source>
        <dbReference type="HAMAP-Rule" id="MF_02090"/>
    </source>
</evidence>
<proteinExistence type="inferred from homology"/>
<comment type="similarity">
    <text evidence="10">Belongs to the NAD synthetase family.</text>
</comment>
<keyword evidence="13" id="KW-1185">Reference proteome</keyword>
<feature type="binding site" evidence="7">
    <location>
        <position position="407"/>
    </location>
    <ligand>
        <name>ATP</name>
        <dbReference type="ChEBI" id="CHEBI:30616"/>
    </ligand>
</feature>
<evidence type="ECO:0000256" key="10">
    <source>
        <dbReference type="RuleBase" id="RU003811"/>
    </source>
</evidence>
<dbReference type="NCBIfam" id="NF010588">
    <property type="entry name" value="PRK13981.1"/>
    <property type="match status" value="1"/>
</dbReference>
<feature type="binding site" evidence="7">
    <location>
        <position position="189"/>
    </location>
    <ligand>
        <name>L-glutamine</name>
        <dbReference type="ChEBI" id="CHEBI:58359"/>
    </ligand>
</feature>
<comment type="function">
    <text evidence="7">Catalyzes the ATP-dependent amidation of deamido-NAD to form NAD. Uses L-glutamine as a nitrogen source.</text>
</comment>
<evidence type="ECO:0000256" key="1">
    <source>
        <dbReference type="ARBA" id="ARBA00005188"/>
    </source>
</evidence>
<keyword evidence="3 7" id="KW-0436">Ligase</keyword>
<evidence type="ECO:0000256" key="6">
    <source>
        <dbReference type="ARBA" id="ARBA00023027"/>
    </source>
</evidence>
<comment type="catalytic activity">
    <reaction evidence="7 8">
        <text>deamido-NAD(+) + L-glutamine + ATP + H2O = L-glutamate + AMP + diphosphate + NAD(+) + H(+)</text>
        <dbReference type="Rhea" id="RHEA:24384"/>
        <dbReference type="ChEBI" id="CHEBI:15377"/>
        <dbReference type="ChEBI" id="CHEBI:15378"/>
        <dbReference type="ChEBI" id="CHEBI:29985"/>
        <dbReference type="ChEBI" id="CHEBI:30616"/>
        <dbReference type="ChEBI" id="CHEBI:33019"/>
        <dbReference type="ChEBI" id="CHEBI:57540"/>
        <dbReference type="ChEBI" id="CHEBI:58359"/>
        <dbReference type="ChEBI" id="CHEBI:58437"/>
        <dbReference type="ChEBI" id="CHEBI:456215"/>
        <dbReference type="EC" id="6.3.5.1"/>
    </reaction>
</comment>
<dbReference type="SUPFAM" id="SSF56317">
    <property type="entry name" value="Carbon-nitrogen hydrolase"/>
    <property type="match status" value="1"/>
</dbReference>
<dbReference type="AlphaFoldDB" id="A0AAE3MBH3"/>
<evidence type="ECO:0000313" key="12">
    <source>
        <dbReference type="EMBL" id="MCW3804062.1"/>
    </source>
</evidence>
<dbReference type="InterPro" id="IPR014445">
    <property type="entry name" value="Gln-dep_NAD_synthase"/>
</dbReference>